<dbReference type="Pfam" id="PF13460">
    <property type="entry name" value="NAD_binding_10"/>
    <property type="match status" value="1"/>
</dbReference>
<evidence type="ECO:0000256" key="1">
    <source>
        <dbReference type="ARBA" id="ARBA00023002"/>
    </source>
</evidence>
<gene>
    <name evidence="5" type="ORF">DL764_000358</name>
</gene>
<keyword evidence="6" id="KW-1185">Reference proteome</keyword>
<accession>A0A4Q4TVL1</accession>
<keyword evidence="2" id="KW-0503">Monooxygenase</keyword>
<evidence type="ECO:0000256" key="2">
    <source>
        <dbReference type="ARBA" id="ARBA00023033"/>
    </source>
</evidence>
<reference evidence="5 6" key="1">
    <citation type="submission" date="2018-06" db="EMBL/GenBank/DDBJ databases">
        <title>Complete Genomes of Monosporascus.</title>
        <authorList>
            <person name="Robinson A.J."/>
            <person name="Natvig D.O."/>
        </authorList>
    </citation>
    <scope>NUCLEOTIDE SEQUENCE [LARGE SCALE GENOMIC DNA]</scope>
    <source>
        <strain evidence="5 6">CBS 110550</strain>
    </source>
</reference>
<evidence type="ECO:0000313" key="6">
    <source>
        <dbReference type="Proteomes" id="UP000293360"/>
    </source>
</evidence>
<dbReference type="PANTHER" id="PTHR15020:SF37">
    <property type="entry name" value="OXIDOREDUCTASE MDPK"/>
    <property type="match status" value="1"/>
</dbReference>
<comment type="similarity">
    <text evidence="3">Belongs to the avfA family.</text>
</comment>
<dbReference type="Proteomes" id="UP000293360">
    <property type="component" value="Unassembled WGS sequence"/>
</dbReference>
<dbReference type="STRING" id="155417.A0A4Q4TVL1"/>
<proteinExistence type="inferred from homology"/>
<dbReference type="OrthoDB" id="10254221at2759"/>
<dbReference type="GO" id="GO:0004497">
    <property type="term" value="F:monooxygenase activity"/>
    <property type="evidence" value="ECO:0007669"/>
    <property type="project" value="UniProtKB-KW"/>
</dbReference>
<dbReference type="InterPro" id="IPR016040">
    <property type="entry name" value="NAD(P)-bd_dom"/>
</dbReference>
<keyword evidence="1" id="KW-0560">Oxidoreductase</keyword>
<evidence type="ECO:0000259" key="4">
    <source>
        <dbReference type="Pfam" id="PF13460"/>
    </source>
</evidence>
<protein>
    <recommendedName>
        <fullName evidence="4">NAD(P)-binding domain-containing protein</fullName>
    </recommendedName>
</protein>
<name>A0A4Q4TVL1_9PEZI</name>
<comment type="caution">
    <text evidence="5">The sequence shown here is derived from an EMBL/GenBank/DDBJ whole genome shotgun (WGS) entry which is preliminary data.</text>
</comment>
<dbReference type="InterPro" id="IPR036291">
    <property type="entry name" value="NAD(P)-bd_dom_sf"/>
</dbReference>
<evidence type="ECO:0000313" key="5">
    <source>
        <dbReference type="EMBL" id="RYP10922.1"/>
    </source>
</evidence>
<organism evidence="5 6">
    <name type="scientific">Monosporascus ibericus</name>
    <dbReference type="NCBI Taxonomy" id="155417"/>
    <lineage>
        <taxon>Eukaryota</taxon>
        <taxon>Fungi</taxon>
        <taxon>Dikarya</taxon>
        <taxon>Ascomycota</taxon>
        <taxon>Pezizomycotina</taxon>
        <taxon>Sordariomycetes</taxon>
        <taxon>Xylariomycetidae</taxon>
        <taxon>Xylariales</taxon>
        <taxon>Xylariales incertae sedis</taxon>
        <taxon>Monosporascus</taxon>
    </lineage>
</organism>
<sequence length="270" mass="29691">MAVQTNRPTYAVLGSTGNCGTALIRNLLKSPSKQIRAYCRNQTKLQRLVPEVIDNKQVKVFEGSIYDVDLIASCVGGTKAVFMVVTTNDNIPRCRVAQDLAATVIAALQKIKAEARPGLKLPKLVLLSSSTIDDHLARHMPWWFRPVMLTAASNVYEDLRVAEKLLRSHDSWVDTIFIKPGGLSVDVARGHRLTLDEEDSFLSYMDLSAGMIEAVEDEEGRYDGRNVGVVNAKKGVGAKFPSGTPLCILSGLLRHYFPWLHPYLPTGGPS</sequence>
<dbReference type="EMBL" id="QJNU01000010">
    <property type="protein sequence ID" value="RYP10922.1"/>
    <property type="molecule type" value="Genomic_DNA"/>
</dbReference>
<feature type="domain" description="NAD(P)-binding" evidence="4">
    <location>
        <begin position="14"/>
        <end position="199"/>
    </location>
</feature>
<dbReference type="Gene3D" id="3.40.50.720">
    <property type="entry name" value="NAD(P)-binding Rossmann-like Domain"/>
    <property type="match status" value="1"/>
</dbReference>
<dbReference type="SUPFAM" id="SSF51735">
    <property type="entry name" value="NAD(P)-binding Rossmann-fold domains"/>
    <property type="match status" value="1"/>
</dbReference>
<dbReference type="PANTHER" id="PTHR15020">
    <property type="entry name" value="FLAVIN REDUCTASE-RELATED"/>
    <property type="match status" value="1"/>
</dbReference>
<dbReference type="AlphaFoldDB" id="A0A4Q4TVL1"/>
<evidence type="ECO:0000256" key="3">
    <source>
        <dbReference type="ARBA" id="ARBA00038376"/>
    </source>
</evidence>